<protein>
    <submittedName>
        <fullName evidence="2">Uncharacterized protein</fullName>
    </submittedName>
</protein>
<dbReference type="EMBL" id="JACOOU010000002">
    <property type="protein sequence ID" value="MBC5671727.1"/>
    <property type="molecule type" value="Genomic_DNA"/>
</dbReference>
<comment type="caution">
    <text evidence="2">The sequence shown here is derived from an EMBL/GenBank/DDBJ whole genome shotgun (WGS) entry which is preliminary data.</text>
</comment>
<organism evidence="2 3">
    <name type="scientific">Blautia celeris</name>
    <dbReference type="NCBI Taxonomy" id="2763026"/>
    <lineage>
        <taxon>Bacteria</taxon>
        <taxon>Bacillati</taxon>
        <taxon>Bacillota</taxon>
        <taxon>Clostridia</taxon>
        <taxon>Lachnospirales</taxon>
        <taxon>Lachnospiraceae</taxon>
        <taxon>Blautia</taxon>
    </lineage>
</organism>
<keyword evidence="3" id="KW-1185">Reference proteome</keyword>
<name>A0ABR7F924_9FIRM</name>
<reference evidence="2 3" key="1">
    <citation type="submission" date="2020-08" db="EMBL/GenBank/DDBJ databases">
        <title>Genome public.</title>
        <authorList>
            <person name="Liu C."/>
            <person name="Sun Q."/>
        </authorList>
    </citation>
    <scope>NUCLEOTIDE SEQUENCE [LARGE SCALE GENOMIC DNA]</scope>
    <source>
        <strain evidence="2 3">NSJ-34</strain>
    </source>
</reference>
<keyword evidence="1" id="KW-1133">Transmembrane helix</keyword>
<evidence type="ECO:0000313" key="2">
    <source>
        <dbReference type="EMBL" id="MBC5671727.1"/>
    </source>
</evidence>
<keyword evidence="1" id="KW-0812">Transmembrane</keyword>
<dbReference type="Proteomes" id="UP000654573">
    <property type="component" value="Unassembled WGS sequence"/>
</dbReference>
<proteinExistence type="predicted"/>
<sequence>MKNLGGENIDVKKIKQRIGTVLKSLLVLGVVLSGVFGAYAETEGQWDSREGSTEVSFERRSFHYNNDCVIKERSQDKLHRQEKKRGQLLSWGIPVGAVCAGEWLCTRKAGICSAAAEERERRYDRWKRRGPPVFV</sequence>
<keyword evidence="1" id="KW-0472">Membrane</keyword>
<accession>A0ABR7F924</accession>
<feature type="transmembrane region" description="Helical" evidence="1">
    <location>
        <begin position="21"/>
        <end position="40"/>
    </location>
</feature>
<gene>
    <name evidence="2" type="ORF">H8S76_05665</name>
</gene>
<evidence type="ECO:0000313" key="3">
    <source>
        <dbReference type="Proteomes" id="UP000654573"/>
    </source>
</evidence>
<dbReference type="RefSeq" id="WP_033143886.1">
    <property type="nucleotide sequence ID" value="NZ_JACOOU010000002.1"/>
</dbReference>
<evidence type="ECO:0000256" key="1">
    <source>
        <dbReference type="SAM" id="Phobius"/>
    </source>
</evidence>